<accession>A0A314UMK5</accession>
<dbReference type="Proteomes" id="UP000250321">
    <property type="component" value="Unassembled WGS sequence"/>
</dbReference>
<protein>
    <submittedName>
        <fullName evidence="3">Putative inactive disease susceptibility protein LOV1</fullName>
    </submittedName>
</protein>
<dbReference type="OrthoDB" id="1836207at2759"/>
<dbReference type="AlphaFoldDB" id="A0A314UMK5"/>
<keyword evidence="2" id="KW-1133">Transmembrane helix</keyword>
<organism evidence="3 4">
    <name type="scientific">Prunus yedoensis var. nudiflora</name>
    <dbReference type="NCBI Taxonomy" id="2094558"/>
    <lineage>
        <taxon>Eukaryota</taxon>
        <taxon>Viridiplantae</taxon>
        <taxon>Streptophyta</taxon>
        <taxon>Embryophyta</taxon>
        <taxon>Tracheophyta</taxon>
        <taxon>Spermatophyta</taxon>
        <taxon>Magnoliopsida</taxon>
        <taxon>eudicotyledons</taxon>
        <taxon>Gunneridae</taxon>
        <taxon>Pentapetalae</taxon>
        <taxon>rosids</taxon>
        <taxon>fabids</taxon>
        <taxon>Rosales</taxon>
        <taxon>Rosaceae</taxon>
        <taxon>Amygdaloideae</taxon>
        <taxon>Amygdaleae</taxon>
        <taxon>Prunus</taxon>
    </lineage>
</organism>
<evidence type="ECO:0000313" key="3">
    <source>
        <dbReference type="EMBL" id="PQM38690.1"/>
    </source>
</evidence>
<evidence type="ECO:0000256" key="2">
    <source>
        <dbReference type="SAM" id="Phobius"/>
    </source>
</evidence>
<comment type="caution">
    <text evidence="3">The sequence shown here is derived from an EMBL/GenBank/DDBJ whole genome shotgun (WGS) entry which is preliminary data.</text>
</comment>
<name>A0A314UMK5_PRUYE</name>
<evidence type="ECO:0000256" key="1">
    <source>
        <dbReference type="SAM" id="Coils"/>
    </source>
</evidence>
<sequence>MADAIFIIELICTCCIVCSFLIGLSEMVAGHLNAKYMEIRKEWKLLDALLEDHAEVLRSADQIKQNAEQLFDSELIHAGWTVQLNAMQQWINDAKKLDEKIKSFREMYFVLDLVKWHNKALQKKPYADIHASLEQSRSKMIIS</sequence>
<feature type="coiled-coil region" evidence="1">
    <location>
        <begin position="46"/>
        <end position="107"/>
    </location>
</feature>
<keyword evidence="1" id="KW-0175">Coiled coil</keyword>
<proteinExistence type="predicted"/>
<feature type="transmembrane region" description="Helical" evidence="2">
    <location>
        <begin position="6"/>
        <end position="32"/>
    </location>
</feature>
<keyword evidence="4" id="KW-1185">Reference proteome</keyword>
<reference evidence="3 4" key="1">
    <citation type="submission" date="2018-02" db="EMBL/GenBank/DDBJ databases">
        <title>Draft genome of wild Prunus yedoensis var. nudiflora.</title>
        <authorList>
            <person name="Baek S."/>
            <person name="Kim J.-H."/>
            <person name="Choi K."/>
            <person name="Kim G.-B."/>
            <person name="Cho A."/>
            <person name="Jang H."/>
            <person name="Shin C.-H."/>
            <person name="Yu H.-J."/>
            <person name="Mun J.-H."/>
        </authorList>
    </citation>
    <scope>NUCLEOTIDE SEQUENCE [LARGE SCALE GENOMIC DNA]</scope>
    <source>
        <strain evidence="4">cv. Jeju island</strain>
        <tissue evidence="3">Leaf</tissue>
    </source>
</reference>
<keyword evidence="2" id="KW-0812">Transmembrane</keyword>
<dbReference type="EMBL" id="PJQY01003288">
    <property type="protein sequence ID" value="PQM38690.1"/>
    <property type="molecule type" value="Genomic_DNA"/>
</dbReference>
<gene>
    <name evidence="3" type="ORF">Pyn_15152</name>
</gene>
<keyword evidence="2" id="KW-0472">Membrane</keyword>
<evidence type="ECO:0000313" key="4">
    <source>
        <dbReference type="Proteomes" id="UP000250321"/>
    </source>
</evidence>